<accession>A0A7W9WWG0</accession>
<evidence type="ECO:0000313" key="3">
    <source>
        <dbReference type="Proteomes" id="UP000571554"/>
    </source>
</evidence>
<proteinExistence type="predicted"/>
<dbReference type="InterPro" id="IPR027417">
    <property type="entry name" value="P-loop_NTPase"/>
</dbReference>
<comment type="caution">
    <text evidence="2">The sequence shown here is derived from an EMBL/GenBank/DDBJ whole genome shotgun (WGS) entry which is preliminary data.</text>
</comment>
<evidence type="ECO:0000259" key="1">
    <source>
        <dbReference type="Pfam" id="PF13614"/>
    </source>
</evidence>
<gene>
    <name evidence="2" type="ORF">F4827_006312</name>
</gene>
<sequence>MNLSELPSIDRRVKLTDFSEFADRLKVMTDELRDQILAPRPRKNAPVFTIGELSDLCGLDRQKINYLATKDGSDLPTGETHGTGRARIFSLKDARRWVQKVSTIYQTPLVTGTREQRGRVLTTANFKGGSCKTTTSMCLGQGLSLRGRKVLMIDLDPQASLSELCGLYAEKDINWDDTVLPYIYDPNIEGGLGAKVQSTYWDGLDIIPAHNYLHDAEFHLPAEQKTNPGFKFWSILRNGIEPLRAHYDYIIIDTAPSLSYMTLNGLMAADSMVMPLVPESLDFISSSSFWSLFAEVANGFAEHDVDKTYDFVSVLLSKVDYGTTSSAPVVRSWTQRAYGDWLHAIEIPASSVMSNGALAFSTVFDLSRADTVAKTLARVKQPLMDYCKWIDDQYVAQWRAGQ</sequence>
<dbReference type="InterPro" id="IPR025669">
    <property type="entry name" value="AAA_dom"/>
</dbReference>
<dbReference type="PANTHER" id="PTHR13696:SF52">
    <property type="entry name" value="PARA FAMILY PROTEIN CT_582"/>
    <property type="match status" value="1"/>
</dbReference>
<reference evidence="2 3" key="1">
    <citation type="submission" date="2020-08" db="EMBL/GenBank/DDBJ databases">
        <title>Above-ground endophytic microbial communities from plants in different locations in the United States.</title>
        <authorList>
            <person name="Frank C."/>
        </authorList>
    </citation>
    <scope>NUCLEOTIDE SEQUENCE [LARGE SCALE GENOMIC DNA]</scope>
    <source>
        <strain evidence="2 3">WP4_2_2</strain>
    </source>
</reference>
<dbReference type="PANTHER" id="PTHR13696">
    <property type="entry name" value="P-LOOP CONTAINING NUCLEOSIDE TRIPHOSPHATE HYDROLASE"/>
    <property type="match status" value="1"/>
</dbReference>
<name>A0A7W9WWG0_9BURK</name>
<dbReference type="InterPro" id="IPR050678">
    <property type="entry name" value="DNA_Partitioning_ATPase"/>
</dbReference>
<dbReference type="Pfam" id="PF13614">
    <property type="entry name" value="AAA_31"/>
    <property type="match status" value="1"/>
</dbReference>
<dbReference type="EMBL" id="JACHBW010000027">
    <property type="protein sequence ID" value="MBB6106437.1"/>
    <property type="molecule type" value="Genomic_DNA"/>
</dbReference>
<dbReference type="AlphaFoldDB" id="A0A7W9WWG0"/>
<keyword evidence="3" id="KW-1185">Reference proteome</keyword>
<organism evidence="2 3">
    <name type="scientific">Paraburkholderia bannensis</name>
    <dbReference type="NCBI Taxonomy" id="765414"/>
    <lineage>
        <taxon>Bacteria</taxon>
        <taxon>Pseudomonadati</taxon>
        <taxon>Pseudomonadota</taxon>
        <taxon>Betaproteobacteria</taxon>
        <taxon>Burkholderiales</taxon>
        <taxon>Burkholderiaceae</taxon>
        <taxon>Paraburkholderia</taxon>
    </lineage>
</organism>
<dbReference type="RefSeq" id="WP_183733772.1">
    <property type="nucleotide sequence ID" value="NZ_JACHBW010000027.1"/>
</dbReference>
<protein>
    <submittedName>
        <fullName evidence="2">Chromosome partitioning protein</fullName>
    </submittedName>
</protein>
<dbReference type="Proteomes" id="UP000571554">
    <property type="component" value="Unassembled WGS sequence"/>
</dbReference>
<dbReference type="Gene3D" id="3.40.50.300">
    <property type="entry name" value="P-loop containing nucleotide triphosphate hydrolases"/>
    <property type="match status" value="1"/>
</dbReference>
<dbReference type="SUPFAM" id="SSF52540">
    <property type="entry name" value="P-loop containing nucleoside triphosphate hydrolases"/>
    <property type="match status" value="1"/>
</dbReference>
<dbReference type="CDD" id="cd02042">
    <property type="entry name" value="ParAB_family"/>
    <property type="match status" value="1"/>
</dbReference>
<evidence type="ECO:0000313" key="2">
    <source>
        <dbReference type="EMBL" id="MBB6106437.1"/>
    </source>
</evidence>
<feature type="domain" description="AAA" evidence="1">
    <location>
        <begin position="119"/>
        <end position="285"/>
    </location>
</feature>